<accession>A0ABD1VRB5</accession>
<evidence type="ECO:0000259" key="1">
    <source>
        <dbReference type="Pfam" id="PF14214"/>
    </source>
</evidence>
<name>A0ABD1VRB5_9LAMI</name>
<sequence length="165" mass="19366">MYRIARPKKKSYIRKSRRLAQLLQAEECGEHDSLNIEICALEDNNERALNTRKKRSQVSCREYYCYKLQIRCSGNSILLHAGRLLQQYVVDMYVKIETARLDYFRNNQKQIRAELYQGIVDSVEIGETRGYKIGRKIILPSSFTGGPRDMKKRYMDAMALVQRYG</sequence>
<protein>
    <submittedName>
        <fullName evidence="2">Helitron helicase-like domain containing protein</fullName>
    </submittedName>
</protein>
<dbReference type="AlphaFoldDB" id="A0ABD1VRB5"/>
<dbReference type="Pfam" id="PF14214">
    <property type="entry name" value="Helitron_like_N"/>
    <property type="match status" value="1"/>
</dbReference>
<evidence type="ECO:0000313" key="3">
    <source>
        <dbReference type="Proteomes" id="UP001604336"/>
    </source>
</evidence>
<organism evidence="2 3">
    <name type="scientific">Abeliophyllum distichum</name>
    <dbReference type="NCBI Taxonomy" id="126358"/>
    <lineage>
        <taxon>Eukaryota</taxon>
        <taxon>Viridiplantae</taxon>
        <taxon>Streptophyta</taxon>
        <taxon>Embryophyta</taxon>
        <taxon>Tracheophyta</taxon>
        <taxon>Spermatophyta</taxon>
        <taxon>Magnoliopsida</taxon>
        <taxon>eudicotyledons</taxon>
        <taxon>Gunneridae</taxon>
        <taxon>Pentapetalae</taxon>
        <taxon>asterids</taxon>
        <taxon>lamiids</taxon>
        <taxon>Lamiales</taxon>
        <taxon>Oleaceae</taxon>
        <taxon>Forsythieae</taxon>
        <taxon>Abeliophyllum</taxon>
    </lineage>
</organism>
<gene>
    <name evidence="2" type="ORF">Adt_00875</name>
</gene>
<dbReference type="PANTHER" id="PTHR45786:SF78">
    <property type="entry name" value="ATP-DEPENDENT DNA HELICASE"/>
    <property type="match status" value="1"/>
</dbReference>
<reference evidence="3" key="1">
    <citation type="submission" date="2024-07" db="EMBL/GenBank/DDBJ databases">
        <title>Two chromosome-level genome assemblies of Korean endemic species Abeliophyllum distichum and Forsythia ovata (Oleaceae).</title>
        <authorList>
            <person name="Jang H."/>
        </authorList>
    </citation>
    <scope>NUCLEOTIDE SEQUENCE [LARGE SCALE GENOMIC DNA]</scope>
</reference>
<dbReference type="Proteomes" id="UP001604336">
    <property type="component" value="Unassembled WGS sequence"/>
</dbReference>
<comment type="caution">
    <text evidence="2">The sequence shown here is derived from an EMBL/GenBank/DDBJ whole genome shotgun (WGS) entry which is preliminary data.</text>
</comment>
<keyword evidence="3" id="KW-1185">Reference proteome</keyword>
<feature type="domain" description="Helitron helicase-like" evidence="1">
    <location>
        <begin position="63"/>
        <end position="165"/>
    </location>
</feature>
<proteinExistence type="predicted"/>
<dbReference type="PANTHER" id="PTHR45786">
    <property type="entry name" value="DNA BINDING PROTEIN-LIKE"/>
    <property type="match status" value="1"/>
</dbReference>
<dbReference type="EMBL" id="JBFOLK010000001">
    <property type="protein sequence ID" value="KAL2539897.1"/>
    <property type="molecule type" value="Genomic_DNA"/>
</dbReference>
<dbReference type="InterPro" id="IPR025476">
    <property type="entry name" value="Helitron_helicase-like"/>
</dbReference>
<evidence type="ECO:0000313" key="2">
    <source>
        <dbReference type="EMBL" id="KAL2539897.1"/>
    </source>
</evidence>